<gene>
    <name evidence="1" type="ORF">RHMOL_Rhmol07G0292300</name>
</gene>
<evidence type="ECO:0000313" key="1">
    <source>
        <dbReference type="EMBL" id="KAI8548668.1"/>
    </source>
</evidence>
<organism evidence="1 2">
    <name type="scientific">Rhododendron molle</name>
    <name type="common">Chinese azalea</name>
    <name type="synonym">Azalea mollis</name>
    <dbReference type="NCBI Taxonomy" id="49168"/>
    <lineage>
        <taxon>Eukaryota</taxon>
        <taxon>Viridiplantae</taxon>
        <taxon>Streptophyta</taxon>
        <taxon>Embryophyta</taxon>
        <taxon>Tracheophyta</taxon>
        <taxon>Spermatophyta</taxon>
        <taxon>Magnoliopsida</taxon>
        <taxon>eudicotyledons</taxon>
        <taxon>Gunneridae</taxon>
        <taxon>Pentapetalae</taxon>
        <taxon>asterids</taxon>
        <taxon>Ericales</taxon>
        <taxon>Ericaceae</taxon>
        <taxon>Ericoideae</taxon>
        <taxon>Rhodoreae</taxon>
        <taxon>Rhododendron</taxon>
    </lineage>
</organism>
<evidence type="ECO:0000313" key="2">
    <source>
        <dbReference type="Proteomes" id="UP001062846"/>
    </source>
</evidence>
<dbReference type="EMBL" id="CM046394">
    <property type="protein sequence ID" value="KAI8548668.1"/>
    <property type="molecule type" value="Genomic_DNA"/>
</dbReference>
<proteinExistence type="predicted"/>
<name>A0ACC0N7U7_RHOML</name>
<accession>A0ACC0N7U7</accession>
<comment type="caution">
    <text evidence="1">The sequence shown here is derived from an EMBL/GenBank/DDBJ whole genome shotgun (WGS) entry which is preliminary data.</text>
</comment>
<keyword evidence="2" id="KW-1185">Reference proteome</keyword>
<protein>
    <submittedName>
        <fullName evidence="1">Uncharacterized protein</fullName>
    </submittedName>
</protein>
<dbReference type="Proteomes" id="UP001062846">
    <property type="component" value="Chromosome 7"/>
</dbReference>
<sequence length="971" mass="108860">MNPPIVQTISECYIKPQYPAEEVKPPIHLASWDIAMLSVHYIQKGLLFIKPQTTTNDQENPVESLLNRLKDSLSLTLVHFYPLAGRFATIKQENPPSYYVYIDCNTGPGAKFIYATADLTIADILSPVDVPVVIQSFFDHDRAVNHDGHSMPLLSIQVTELIDGIFIGCSANHAVVDGTSYWHFFNSLSNTFRAQEKNPGIPLPPILKRWFPNGHGPMHNLPFSHHDQFISRFEAPPLRERMFHFSSETIAKLKEKANSESKSSKISSFQSVSALVWRCVIRARRLPRDPETTCTMAANNRSRMDPPLPNEYFGNTVLYLTGKATVGELLDQGLGWAAWRLHKVRESHSDAAVREWVEKWTENPVILTRGHNPYTLMLGSSPRFQMYENEFGMGKAVALRSGYGNKFDGKVMFYPGYEGGGSMDLEVNLPPETMAALESDAANLTVSDILSPIDVPVVVQSFFDHDRAVNHHRHSMSLLSIQVTELTDGVFIGCAINHMVVDGTSYWHFFEMLSHAFRAQENNPEIPRPPVLTRWFPQGYGPVLNLPFSHHDQFISRFEPPPLRERIFHLSSESIAKLKSKANSETKTNKIPSFQAVSALVWRCITRTRRLPHDQETSCRLPANNQARMDPPFPTEYFGNLMQTAQGLPLSHPRSFLPLSGRLATHKQENPPSYSVYIDCDNSPGAKFIYAAADLTVSDILLPVDVPVVVQSFFDHDRAVNHVRHSMSLLSIQVTELTDGIFIGCSINHMVVDGTSYWHFFEMLSHAFRAQEKNPEIPQPPVLTRWFPDGPCPRSSGGALRPPAASCATKKQAADWVRITEPEWTAVAVEYFGNLMQTVRGKASAGELLGHGFGWAAWRLHEAVAGHCDAAVREWVGNWVKEPFIYQFAQFFDPFSLMMGSSPRFEMYGNEFGMGRAVAVRSGYGNKFDGKVTSYPGHEGGGSMDLEVCLPQETMAVLESDGEFMGAVYSY</sequence>
<reference evidence="1" key="1">
    <citation type="submission" date="2022-02" db="EMBL/GenBank/DDBJ databases">
        <title>Plant Genome Project.</title>
        <authorList>
            <person name="Zhang R.-G."/>
        </authorList>
    </citation>
    <scope>NUCLEOTIDE SEQUENCE</scope>
    <source>
        <strain evidence="1">AT1</strain>
    </source>
</reference>